<dbReference type="Pfam" id="PF00512">
    <property type="entry name" value="HisKA"/>
    <property type="match status" value="1"/>
</dbReference>
<keyword evidence="6" id="KW-0547">Nucleotide-binding</keyword>
<organism evidence="12 13">
    <name type="scientific">Kroppenstedtia eburnea</name>
    <dbReference type="NCBI Taxonomy" id="714067"/>
    <lineage>
        <taxon>Bacteria</taxon>
        <taxon>Bacillati</taxon>
        <taxon>Bacillota</taxon>
        <taxon>Bacilli</taxon>
        <taxon>Bacillales</taxon>
        <taxon>Thermoactinomycetaceae</taxon>
        <taxon>Kroppenstedtia</taxon>
    </lineage>
</organism>
<dbReference type="InterPro" id="IPR003594">
    <property type="entry name" value="HATPase_dom"/>
</dbReference>
<evidence type="ECO:0000256" key="7">
    <source>
        <dbReference type="ARBA" id="ARBA00022777"/>
    </source>
</evidence>
<dbReference type="InterPro" id="IPR004358">
    <property type="entry name" value="Sig_transdc_His_kin-like_C"/>
</dbReference>
<feature type="transmembrane region" description="Helical" evidence="10">
    <location>
        <begin position="49"/>
        <end position="70"/>
    </location>
</feature>
<comment type="catalytic activity">
    <reaction evidence="1">
        <text>ATP + protein L-histidine = ADP + protein N-phospho-L-histidine.</text>
        <dbReference type="EC" id="2.7.13.3"/>
    </reaction>
</comment>
<proteinExistence type="predicted"/>
<keyword evidence="10" id="KW-1133">Transmembrane helix</keyword>
<keyword evidence="4" id="KW-0597">Phosphoprotein</keyword>
<name>A0A1N7MJE6_9BACL</name>
<evidence type="ECO:0000256" key="9">
    <source>
        <dbReference type="ARBA" id="ARBA00023012"/>
    </source>
</evidence>
<dbReference type="InterPro" id="IPR003661">
    <property type="entry name" value="HisK_dim/P_dom"/>
</dbReference>
<keyword evidence="9" id="KW-0902">Two-component regulatory system</keyword>
<protein>
    <recommendedName>
        <fullName evidence="3">histidine kinase</fullName>
        <ecNumber evidence="3">2.7.13.3</ecNumber>
    </recommendedName>
</protein>
<dbReference type="EC" id="2.7.13.3" evidence="3"/>
<evidence type="ECO:0000256" key="10">
    <source>
        <dbReference type="SAM" id="Phobius"/>
    </source>
</evidence>
<keyword evidence="10" id="KW-0812">Transmembrane</keyword>
<evidence type="ECO:0000256" key="2">
    <source>
        <dbReference type="ARBA" id="ARBA00004370"/>
    </source>
</evidence>
<evidence type="ECO:0000256" key="1">
    <source>
        <dbReference type="ARBA" id="ARBA00000085"/>
    </source>
</evidence>
<dbReference type="AlphaFoldDB" id="A0A1N7MJE6"/>
<dbReference type="PRINTS" id="PR00344">
    <property type="entry name" value="BCTRLSENSOR"/>
</dbReference>
<dbReference type="Pfam" id="PF02518">
    <property type="entry name" value="HATPase_c"/>
    <property type="match status" value="1"/>
</dbReference>
<evidence type="ECO:0000256" key="3">
    <source>
        <dbReference type="ARBA" id="ARBA00012438"/>
    </source>
</evidence>
<dbReference type="InterPro" id="IPR036097">
    <property type="entry name" value="HisK_dim/P_sf"/>
</dbReference>
<dbReference type="Gene3D" id="1.10.287.130">
    <property type="match status" value="1"/>
</dbReference>
<evidence type="ECO:0000313" key="13">
    <source>
        <dbReference type="Proteomes" id="UP000186795"/>
    </source>
</evidence>
<dbReference type="InterPro" id="IPR005467">
    <property type="entry name" value="His_kinase_dom"/>
</dbReference>
<evidence type="ECO:0000256" key="6">
    <source>
        <dbReference type="ARBA" id="ARBA00022741"/>
    </source>
</evidence>
<gene>
    <name evidence="12" type="ORF">SAMN05421790_106131</name>
</gene>
<dbReference type="CDD" id="cd00082">
    <property type="entry name" value="HisKA"/>
    <property type="match status" value="1"/>
</dbReference>
<evidence type="ECO:0000256" key="8">
    <source>
        <dbReference type="ARBA" id="ARBA00022840"/>
    </source>
</evidence>
<dbReference type="GO" id="GO:0016036">
    <property type="term" value="P:cellular response to phosphate starvation"/>
    <property type="evidence" value="ECO:0007669"/>
    <property type="project" value="TreeGrafter"/>
</dbReference>
<dbReference type="PANTHER" id="PTHR45453">
    <property type="entry name" value="PHOSPHATE REGULON SENSOR PROTEIN PHOR"/>
    <property type="match status" value="1"/>
</dbReference>
<keyword evidence="7 12" id="KW-0418">Kinase</keyword>
<evidence type="ECO:0000259" key="11">
    <source>
        <dbReference type="PROSITE" id="PS50109"/>
    </source>
</evidence>
<dbReference type="PROSITE" id="PS50109">
    <property type="entry name" value="HIS_KIN"/>
    <property type="match status" value="1"/>
</dbReference>
<dbReference type="SMART" id="SM00387">
    <property type="entry name" value="HATPase_c"/>
    <property type="match status" value="1"/>
</dbReference>
<evidence type="ECO:0000313" key="12">
    <source>
        <dbReference type="EMBL" id="SIS86118.1"/>
    </source>
</evidence>
<dbReference type="InterPro" id="IPR036890">
    <property type="entry name" value="HATPase_C_sf"/>
</dbReference>
<keyword evidence="13" id="KW-1185">Reference proteome</keyword>
<dbReference type="GO" id="GO:0000155">
    <property type="term" value="F:phosphorelay sensor kinase activity"/>
    <property type="evidence" value="ECO:0007669"/>
    <property type="project" value="InterPro"/>
</dbReference>
<dbReference type="SUPFAM" id="SSF47384">
    <property type="entry name" value="Homodimeric domain of signal transducing histidine kinase"/>
    <property type="match status" value="1"/>
</dbReference>
<evidence type="ECO:0000256" key="5">
    <source>
        <dbReference type="ARBA" id="ARBA00022679"/>
    </source>
</evidence>
<keyword evidence="10" id="KW-0472">Membrane</keyword>
<dbReference type="RefSeq" id="WP_009711959.1">
    <property type="nucleotide sequence ID" value="NZ_CP048103.1"/>
</dbReference>
<accession>A0A1N7MJE6</accession>
<dbReference type="GO" id="GO:0005886">
    <property type="term" value="C:plasma membrane"/>
    <property type="evidence" value="ECO:0007669"/>
    <property type="project" value="TreeGrafter"/>
</dbReference>
<dbReference type="Gene3D" id="3.30.565.10">
    <property type="entry name" value="Histidine kinase-like ATPase, C-terminal domain"/>
    <property type="match status" value="1"/>
</dbReference>
<evidence type="ECO:0000256" key="4">
    <source>
        <dbReference type="ARBA" id="ARBA00022553"/>
    </source>
</evidence>
<sequence length="362" mass="42173">MIYHFRTILRFLSLLFLLLLLTLLVYLLGILLISFLHHYFSYRPNSMTYFSMFMMIFSIYIGIMVVYPMVHVIRWLIQLSKGVYEEPPLRKGLLSKFRKNQPKRHFLFFFFGDLFDHMEQLTERLRTSEEERKRLEKQRRDWIAGISHDLKTPLAYIKGYASMMSVSRYNWTETDIQQFSRQIEEKTEEVEQWMKDLNLFVLADQQQLPLQRERISLTPFIKEIVLDLANSPLAEGRHFSFASDAPSLSLVADPRYLKRSVQNLVMNGVLHNPEGTSIHIQVEQKENQACIQVRDDGVGMDRNTLDTYDPQTWCSTLRPSSAGTGLGMIIAKQLIAAHQGKMEVQSEKGEGTTIHVFLPLSV</sequence>
<feature type="transmembrane region" description="Helical" evidence="10">
    <location>
        <begin position="12"/>
        <end position="37"/>
    </location>
</feature>
<comment type="subcellular location">
    <subcellularLocation>
        <location evidence="2">Membrane</location>
    </subcellularLocation>
</comment>
<dbReference type="Proteomes" id="UP000186795">
    <property type="component" value="Unassembled WGS sequence"/>
</dbReference>
<keyword evidence="8" id="KW-0067">ATP-binding</keyword>
<keyword evidence="5" id="KW-0808">Transferase</keyword>
<feature type="domain" description="Histidine kinase" evidence="11">
    <location>
        <begin position="145"/>
        <end position="362"/>
    </location>
</feature>
<dbReference type="GO" id="GO:0004721">
    <property type="term" value="F:phosphoprotein phosphatase activity"/>
    <property type="evidence" value="ECO:0007669"/>
    <property type="project" value="TreeGrafter"/>
</dbReference>
<dbReference type="SUPFAM" id="SSF55874">
    <property type="entry name" value="ATPase domain of HSP90 chaperone/DNA topoisomerase II/histidine kinase"/>
    <property type="match status" value="1"/>
</dbReference>
<reference evidence="13" key="1">
    <citation type="submission" date="2017-01" db="EMBL/GenBank/DDBJ databases">
        <authorList>
            <person name="Varghese N."/>
            <person name="Submissions S."/>
        </authorList>
    </citation>
    <scope>NUCLEOTIDE SEQUENCE [LARGE SCALE GENOMIC DNA]</scope>
    <source>
        <strain evidence="13">DSM 45196</strain>
    </source>
</reference>
<dbReference type="GO" id="GO:0005524">
    <property type="term" value="F:ATP binding"/>
    <property type="evidence" value="ECO:0007669"/>
    <property type="project" value="UniProtKB-KW"/>
</dbReference>
<dbReference type="OrthoDB" id="368131at2"/>
<dbReference type="InterPro" id="IPR050351">
    <property type="entry name" value="BphY/WalK/GraS-like"/>
</dbReference>
<dbReference type="EMBL" id="FTOD01000006">
    <property type="protein sequence ID" value="SIS86118.1"/>
    <property type="molecule type" value="Genomic_DNA"/>
</dbReference>
<dbReference type="SMART" id="SM00388">
    <property type="entry name" value="HisKA"/>
    <property type="match status" value="1"/>
</dbReference>
<dbReference type="PANTHER" id="PTHR45453:SF1">
    <property type="entry name" value="PHOSPHATE REGULON SENSOR PROTEIN PHOR"/>
    <property type="match status" value="1"/>
</dbReference>